<reference evidence="1 2" key="1">
    <citation type="journal article" date="2017" name="ISME J.">
        <title>An acid-tolerant ammonia-oxidizing ?-proteobacterium from soil.</title>
        <authorList>
            <person name="Hayatsu M."/>
            <person name="Tago K."/>
            <person name="Uchiyama I."/>
            <person name="Toyoda A."/>
            <person name="Wang Y."/>
            <person name="Shimomura Y."/>
            <person name="Okubo T."/>
            <person name="Kurisu F."/>
            <person name="Hirono Y."/>
            <person name="Nonaka K."/>
            <person name="Akiyama H."/>
            <person name="Itoh T."/>
            <person name="Takami H."/>
        </authorList>
    </citation>
    <scope>NUCLEOTIDE SEQUENCE [LARGE SCALE GENOMIC DNA]</scope>
    <source>
        <strain evidence="1 2">TAO100</strain>
    </source>
</reference>
<proteinExistence type="predicted"/>
<organism evidence="1 2">
    <name type="scientific">Candidatus Nitrosoglobus terrae</name>
    <dbReference type="NCBI Taxonomy" id="1630141"/>
    <lineage>
        <taxon>Bacteria</taxon>
        <taxon>Pseudomonadati</taxon>
        <taxon>Pseudomonadota</taxon>
        <taxon>Gammaproteobacteria</taxon>
        <taxon>Chromatiales</taxon>
        <taxon>Chromatiaceae</taxon>
        <taxon>Candidatus Nitrosoglobus</taxon>
    </lineage>
</organism>
<keyword evidence="2" id="KW-1185">Reference proteome</keyword>
<name>A0A1Q2SMP3_9GAMM</name>
<evidence type="ECO:0000313" key="2">
    <source>
        <dbReference type="Proteomes" id="UP000243679"/>
    </source>
</evidence>
<gene>
    <name evidence="1" type="ORF">TAO_1021</name>
</gene>
<dbReference type="InterPro" id="IPR035225">
    <property type="entry name" value="DUF5338"/>
</dbReference>
<dbReference type="OrthoDB" id="5771758at2"/>
<evidence type="ECO:0000313" key="1">
    <source>
        <dbReference type="EMBL" id="BAW80391.1"/>
    </source>
</evidence>
<protein>
    <submittedName>
        <fullName evidence="1">Hypothetical conserved protein</fullName>
    </submittedName>
</protein>
<dbReference type="EMBL" id="AP014836">
    <property type="protein sequence ID" value="BAW80391.1"/>
    <property type="molecule type" value="Genomic_DNA"/>
</dbReference>
<dbReference type="Proteomes" id="UP000243679">
    <property type="component" value="Chromosome"/>
</dbReference>
<accession>A0A1Q2SMP3</accession>
<sequence>MNLSDELKQRIKANGQRGSGCQAFLARGSEISQALENGHTAKEIWALLREKGVMPIQYRTFTHYINRYLKNYSQQTTTLSLLKAKMFIGKLKQRKGQLTKKFIFDAKGKSKEDLI</sequence>
<dbReference type="RefSeq" id="WP_096526943.1">
    <property type="nucleotide sequence ID" value="NZ_AP014836.1"/>
</dbReference>
<dbReference type="KEGG" id="ntt:TAO_1021"/>
<dbReference type="Pfam" id="PF17273">
    <property type="entry name" value="DUF5338"/>
    <property type="match status" value="1"/>
</dbReference>
<dbReference type="AlphaFoldDB" id="A0A1Q2SMP3"/>